<comment type="subcellular location">
    <subcellularLocation>
        <location evidence="1">Cell membrane</location>
        <topology evidence="1">Multi-pass membrane protein</topology>
    </subcellularLocation>
</comment>
<dbReference type="Proteomes" id="UP000324701">
    <property type="component" value="Unassembled WGS sequence"/>
</dbReference>
<dbReference type="InterPro" id="IPR027470">
    <property type="entry name" value="Cation_efflux_CTD"/>
</dbReference>
<dbReference type="GO" id="GO:0015341">
    <property type="term" value="F:zinc efflux antiporter activity"/>
    <property type="evidence" value="ECO:0007669"/>
    <property type="project" value="TreeGrafter"/>
</dbReference>
<gene>
    <name evidence="7" type="ORF">F0Q45_20430</name>
</gene>
<evidence type="ECO:0000256" key="3">
    <source>
        <dbReference type="ARBA" id="ARBA00022448"/>
    </source>
</evidence>
<keyword evidence="4" id="KW-1003">Cell membrane</keyword>
<dbReference type="Gene3D" id="3.30.70.1350">
    <property type="entry name" value="Cation efflux protein, cytoplasmic domain"/>
    <property type="match status" value="1"/>
</dbReference>
<dbReference type="FunFam" id="3.30.70.1350:FF:000014">
    <property type="entry name" value="Cation efflux system protein"/>
    <property type="match status" value="1"/>
</dbReference>
<evidence type="ECO:0000256" key="1">
    <source>
        <dbReference type="ARBA" id="ARBA00004651"/>
    </source>
</evidence>
<evidence type="ECO:0000259" key="6">
    <source>
        <dbReference type="Pfam" id="PF16916"/>
    </source>
</evidence>
<comment type="caution">
    <text evidence="7">The sequence shown here is derived from an EMBL/GenBank/DDBJ whole genome shotgun (WGS) entry which is preliminary data.</text>
</comment>
<accession>A0A5B1BKH8</accession>
<sequence length="117" mass="12701">ADPIVGLLITVAIVAVLRTVVRDVFHRLMDAVDPTLIDTAEAALAVQPGVCLVRSVRMRWSGHRLLADVELDIDQKLSLADAHRIAHQAEHDLIHAVPKLSAATIHAYPAHRTTTPA</sequence>
<dbReference type="InterPro" id="IPR050291">
    <property type="entry name" value="CDF_Transporter"/>
</dbReference>
<dbReference type="SUPFAM" id="SSF160240">
    <property type="entry name" value="Cation efflux protein cytoplasmic domain-like"/>
    <property type="match status" value="1"/>
</dbReference>
<dbReference type="RefSeq" id="WP_306439459.1">
    <property type="nucleotide sequence ID" value="NZ_VTZN01000157.1"/>
</dbReference>
<dbReference type="PANTHER" id="PTHR43840:SF15">
    <property type="entry name" value="MITOCHONDRIAL METAL TRANSPORTER 1-RELATED"/>
    <property type="match status" value="1"/>
</dbReference>
<evidence type="ECO:0000256" key="2">
    <source>
        <dbReference type="ARBA" id="ARBA00008114"/>
    </source>
</evidence>
<dbReference type="GO" id="GO:0015093">
    <property type="term" value="F:ferrous iron transmembrane transporter activity"/>
    <property type="evidence" value="ECO:0007669"/>
    <property type="project" value="TreeGrafter"/>
</dbReference>
<keyword evidence="3" id="KW-0813">Transport</keyword>
<evidence type="ECO:0000313" key="7">
    <source>
        <dbReference type="EMBL" id="KAA1248471.1"/>
    </source>
</evidence>
<dbReference type="GO" id="GO:0005886">
    <property type="term" value="C:plasma membrane"/>
    <property type="evidence" value="ECO:0007669"/>
    <property type="project" value="UniProtKB-SubCell"/>
</dbReference>
<evidence type="ECO:0000256" key="5">
    <source>
        <dbReference type="ARBA" id="ARBA00023065"/>
    </source>
</evidence>
<protein>
    <recommendedName>
        <fullName evidence="6">Cation efflux protein cytoplasmic domain-containing protein</fullName>
    </recommendedName>
</protein>
<feature type="non-terminal residue" evidence="7">
    <location>
        <position position="1"/>
    </location>
</feature>
<dbReference type="Pfam" id="PF16916">
    <property type="entry name" value="ZT_dimer"/>
    <property type="match status" value="1"/>
</dbReference>
<name>A0A5B1BKH8_MYCSI</name>
<organism evidence="7 8">
    <name type="scientific">Mycobacterium simiae</name>
    <name type="common">Mycobacterium habana</name>
    <dbReference type="NCBI Taxonomy" id="1784"/>
    <lineage>
        <taxon>Bacteria</taxon>
        <taxon>Bacillati</taxon>
        <taxon>Actinomycetota</taxon>
        <taxon>Actinomycetes</taxon>
        <taxon>Mycobacteriales</taxon>
        <taxon>Mycobacteriaceae</taxon>
        <taxon>Mycobacterium</taxon>
        <taxon>Mycobacterium simiae complex</taxon>
    </lineage>
</organism>
<dbReference type="GO" id="GO:0006882">
    <property type="term" value="P:intracellular zinc ion homeostasis"/>
    <property type="evidence" value="ECO:0007669"/>
    <property type="project" value="TreeGrafter"/>
</dbReference>
<evidence type="ECO:0000313" key="8">
    <source>
        <dbReference type="Proteomes" id="UP000324701"/>
    </source>
</evidence>
<keyword evidence="8" id="KW-1185">Reference proteome</keyword>
<dbReference type="EMBL" id="VTZN01000157">
    <property type="protein sequence ID" value="KAA1248471.1"/>
    <property type="molecule type" value="Genomic_DNA"/>
</dbReference>
<reference evidence="7 8" key="1">
    <citation type="submission" date="2019-09" db="EMBL/GenBank/DDBJ databases">
        <title>Report of infection by Mycobacterium simiae a patient suffering from pulmonary tuberculosis.</title>
        <authorList>
            <person name="Mohanty P.S."/>
            <person name="Bansal A.K."/>
            <person name="Singh H."/>
            <person name="Sharma S."/>
            <person name="Patil S.A."/>
            <person name="Upadhaya P."/>
            <person name="Singh P.K."/>
            <person name="Kumar D."/>
            <person name="Kumar S."/>
            <person name="Singh R.K."/>
            <person name="Chaudhary B."/>
        </authorList>
    </citation>
    <scope>NUCLEOTIDE SEQUENCE [LARGE SCALE GENOMIC DNA]</scope>
    <source>
        <strain evidence="7 8">JAL-560-SIM</strain>
    </source>
</reference>
<keyword evidence="4" id="KW-0472">Membrane</keyword>
<dbReference type="InterPro" id="IPR036837">
    <property type="entry name" value="Cation_efflux_CTD_sf"/>
</dbReference>
<dbReference type="PANTHER" id="PTHR43840">
    <property type="entry name" value="MITOCHONDRIAL METAL TRANSPORTER 1-RELATED"/>
    <property type="match status" value="1"/>
</dbReference>
<comment type="similarity">
    <text evidence="2">Belongs to the cation diffusion facilitator (CDF) transporter (TC 2.A.4) family.</text>
</comment>
<evidence type="ECO:0000256" key="4">
    <source>
        <dbReference type="ARBA" id="ARBA00022475"/>
    </source>
</evidence>
<dbReference type="GO" id="GO:0015086">
    <property type="term" value="F:cadmium ion transmembrane transporter activity"/>
    <property type="evidence" value="ECO:0007669"/>
    <property type="project" value="TreeGrafter"/>
</dbReference>
<feature type="domain" description="Cation efflux protein cytoplasmic" evidence="6">
    <location>
        <begin position="41"/>
        <end position="108"/>
    </location>
</feature>
<keyword evidence="5" id="KW-0406">Ion transport</keyword>
<proteinExistence type="inferred from homology"/>
<dbReference type="AlphaFoldDB" id="A0A5B1BKH8"/>